<evidence type="ECO:0000313" key="2">
    <source>
        <dbReference type="EMBL" id="GFY64658.1"/>
    </source>
</evidence>
<keyword evidence="1" id="KW-0812">Transmembrane</keyword>
<organism evidence="2 3">
    <name type="scientific">Trichonephila inaurata madagascariensis</name>
    <dbReference type="NCBI Taxonomy" id="2747483"/>
    <lineage>
        <taxon>Eukaryota</taxon>
        <taxon>Metazoa</taxon>
        <taxon>Ecdysozoa</taxon>
        <taxon>Arthropoda</taxon>
        <taxon>Chelicerata</taxon>
        <taxon>Arachnida</taxon>
        <taxon>Araneae</taxon>
        <taxon>Araneomorphae</taxon>
        <taxon>Entelegynae</taxon>
        <taxon>Araneoidea</taxon>
        <taxon>Nephilidae</taxon>
        <taxon>Trichonephila</taxon>
        <taxon>Trichonephila inaurata</taxon>
    </lineage>
</organism>
<feature type="transmembrane region" description="Helical" evidence="1">
    <location>
        <begin position="291"/>
        <end position="312"/>
    </location>
</feature>
<dbReference type="OrthoDB" id="6429251at2759"/>
<feature type="transmembrane region" description="Helical" evidence="1">
    <location>
        <begin position="133"/>
        <end position="157"/>
    </location>
</feature>
<evidence type="ECO:0000313" key="3">
    <source>
        <dbReference type="Proteomes" id="UP000886998"/>
    </source>
</evidence>
<keyword evidence="1" id="KW-0472">Membrane</keyword>
<dbReference type="AlphaFoldDB" id="A0A8X6Y2X2"/>
<reference evidence="2" key="1">
    <citation type="submission" date="2020-08" db="EMBL/GenBank/DDBJ databases">
        <title>Multicomponent nature underlies the extraordinary mechanical properties of spider dragline silk.</title>
        <authorList>
            <person name="Kono N."/>
            <person name="Nakamura H."/>
            <person name="Mori M."/>
            <person name="Yoshida Y."/>
            <person name="Ohtoshi R."/>
            <person name="Malay A.D."/>
            <person name="Moran D.A.P."/>
            <person name="Tomita M."/>
            <person name="Numata K."/>
            <person name="Arakawa K."/>
        </authorList>
    </citation>
    <scope>NUCLEOTIDE SEQUENCE</scope>
</reference>
<gene>
    <name evidence="2" type="primary">AVEN_1238_1</name>
    <name evidence="2" type="ORF">TNIN_239151</name>
</gene>
<feature type="transmembrane region" description="Helical" evidence="1">
    <location>
        <begin position="263"/>
        <end position="285"/>
    </location>
</feature>
<keyword evidence="3" id="KW-1185">Reference proteome</keyword>
<keyword evidence="1" id="KW-1133">Transmembrane helix</keyword>
<proteinExistence type="predicted"/>
<feature type="transmembrane region" description="Helical" evidence="1">
    <location>
        <begin position="88"/>
        <end position="105"/>
    </location>
</feature>
<dbReference type="EMBL" id="BMAV01015346">
    <property type="protein sequence ID" value="GFY64658.1"/>
    <property type="molecule type" value="Genomic_DNA"/>
</dbReference>
<accession>A0A8X6Y2X2</accession>
<name>A0A8X6Y2X2_9ARAC</name>
<comment type="caution">
    <text evidence="2">The sequence shown here is derived from an EMBL/GenBank/DDBJ whole genome shotgun (WGS) entry which is preliminary data.</text>
</comment>
<feature type="transmembrane region" description="Helical" evidence="1">
    <location>
        <begin position="169"/>
        <end position="191"/>
    </location>
</feature>
<evidence type="ECO:0000256" key="1">
    <source>
        <dbReference type="SAM" id="Phobius"/>
    </source>
</evidence>
<sequence length="393" mass="45293">MKMSPDVINYKSKKNMKSFHCHRIEDVRHPPAWRPLLYGLMVIGLSVPSESALKRMLLRVSQSIWRLVLLFLFVDNTYEVLTMLERKRVILLVDTLFLILLVYFMDRNLWKLVKYFERMESRAHSWENSFKPWSWISCFFVIAYNVASFTNVLIFIMNKGYNCPALTDLLFLIRGWPLAIKVVNILFQIAIISRTFLANYAPTMIALVCCFTLKMERKVLQHQNSRIAQRLGKGLSDDSFAEAARMIHETSSLLQSVTQSMSLVILILISYWISNIFVCITNILQRNTFGLQIQVFLTCVVLIFSSMFAYLAHLASNVRHEYLSLKDQLLSVAESDSRLFEKTSVAANLELLGRIHEGMAVKTLVTPLEMFTVDSKLILTVLGTVITYSVLIF</sequence>
<protein>
    <submittedName>
        <fullName evidence="2">Uncharacterized protein</fullName>
    </submittedName>
</protein>
<dbReference type="Proteomes" id="UP000886998">
    <property type="component" value="Unassembled WGS sequence"/>
</dbReference>